<keyword evidence="1" id="KW-0732">Signal</keyword>
<dbReference type="Pfam" id="PF02469">
    <property type="entry name" value="Fasciclin"/>
    <property type="match status" value="1"/>
</dbReference>
<dbReference type="Proteomes" id="UP000292262">
    <property type="component" value="Unassembled WGS sequence"/>
</dbReference>
<dbReference type="FunFam" id="2.30.180.10:FF:000014">
    <property type="entry name" value="Stabilin 1"/>
    <property type="match status" value="1"/>
</dbReference>
<dbReference type="Gene3D" id="2.30.180.10">
    <property type="entry name" value="FAS1 domain"/>
    <property type="match status" value="1"/>
</dbReference>
<dbReference type="EMBL" id="SGXE01000002">
    <property type="protein sequence ID" value="RZS93809.1"/>
    <property type="molecule type" value="Genomic_DNA"/>
</dbReference>
<feature type="chain" id="PRO_5020741526" evidence="1">
    <location>
        <begin position="19"/>
        <end position="199"/>
    </location>
</feature>
<accession>A0A4V2F5S2</accession>
<proteinExistence type="predicted"/>
<dbReference type="SUPFAM" id="SSF82153">
    <property type="entry name" value="FAS1 domain"/>
    <property type="match status" value="1"/>
</dbReference>
<keyword evidence="4" id="KW-1185">Reference proteome</keyword>
<dbReference type="InterPro" id="IPR036378">
    <property type="entry name" value="FAS1_dom_sf"/>
</dbReference>
<evidence type="ECO:0000313" key="4">
    <source>
        <dbReference type="Proteomes" id="UP000292262"/>
    </source>
</evidence>
<dbReference type="OrthoDB" id="9800666at2"/>
<dbReference type="GO" id="GO:0005615">
    <property type="term" value="C:extracellular space"/>
    <property type="evidence" value="ECO:0007669"/>
    <property type="project" value="TreeGrafter"/>
</dbReference>
<evidence type="ECO:0000259" key="2">
    <source>
        <dbReference type="PROSITE" id="PS50213"/>
    </source>
</evidence>
<dbReference type="PROSITE" id="PS51257">
    <property type="entry name" value="PROKAR_LIPOPROTEIN"/>
    <property type="match status" value="1"/>
</dbReference>
<dbReference type="InterPro" id="IPR050904">
    <property type="entry name" value="Adhesion/Biosynth-related"/>
</dbReference>
<dbReference type="PANTHER" id="PTHR10900:SF77">
    <property type="entry name" value="FI19380P1"/>
    <property type="match status" value="1"/>
</dbReference>
<comment type="caution">
    <text evidence="3">The sequence shown here is derived from an EMBL/GenBank/DDBJ whole genome shotgun (WGS) entry which is preliminary data.</text>
</comment>
<dbReference type="RefSeq" id="WP_130286918.1">
    <property type="nucleotide sequence ID" value="NZ_SGXE01000002.1"/>
</dbReference>
<protein>
    <submittedName>
        <fullName evidence="3">Putative surface protein with fasciclin (FAS1) repeats</fullName>
    </submittedName>
</protein>
<evidence type="ECO:0000313" key="3">
    <source>
        <dbReference type="EMBL" id="RZS93809.1"/>
    </source>
</evidence>
<dbReference type="PANTHER" id="PTHR10900">
    <property type="entry name" value="PERIOSTIN-RELATED"/>
    <property type="match status" value="1"/>
</dbReference>
<evidence type="ECO:0000256" key="1">
    <source>
        <dbReference type="SAM" id="SignalP"/>
    </source>
</evidence>
<gene>
    <name evidence="3" type="ORF">EV197_2390</name>
</gene>
<name>A0A4V2F5S2_9FLAO</name>
<dbReference type="SMART" id="SM00554">
    <property type="entry name" value="FAS1"/>
    <property type="match status" value="1"/>
</dbReference>
<feature type="domain" description="FAS1" evidence="2">
    <location>
        <begin position="53"/>
        <end position="197"/>
    </location>
</feature>
<sequence length="199" mass="20681">MKKILLTTFLLSGLLVTAACGNNNTKEAEKTAETTETTEKETVVEKEEVVEEIPTIVGVAAGNENFTTLVAAVKAAELVETLNGDGPFTVFAPVNEAFDKLPEGTVEGLLKPESKETLTAILTYHVVAGKVMAADVVKAIKEGDGSFTITTVQGATLTASLDGENVILTDAKGGTSTIIMTDVAASNGVIHAIDTVVMP</sequence>
<feature type="signal peptide" evidence="1">
    <location>
        <begin position="1"/>
        <end position="18"/>
    </location>
</feature>
<reference evidence="3 4" key="1">
    <citation type="submission" date="2019-02" db="EMBL/GenBank/DDBJ databases">
        <title>Genomic Encyclopedia of Type Strains, Phase IV (KMG-IV): sequencing the most valuable type-strain genomes for metagenomic binning, comparative biology and taxonomic classification.</title>
        <authorList>
            <person name="Goeker M."/>
        </authorList>
    </citation>
    <scope>NUCLEOTIDE SEQUENCE [LARGE SCALE GENOMIC DNA]</scope>
    <source>
        <strain evidence="3 4">DSM 17196</strain>
    </source>
</reference>
<dbReference type="InterPro" id="IPR000782">
    <property type="entry name" value="FAS1_domain"/>
</dbReference>
<dbReference type="AlphaFoldDB" id="A0A4V2F5S2"/>
<organism evidence="3 4">
    <name type="scientific">Aquimarina brevivitae</name>
    <dbReference type="NCBI Taxonomy" id="323412"/>
    <lineage>
        <taxon>Bacteria</taxon>
        <taxon>Pseudomonadati</taxon>
        <taxon>Bacteroidota</taxon>
        <taxon>Flavobacteriia</taxon>
        <taxon>Flavobacteriales</taxon>
        <taxon>Flavobacteriaceae</taxon>
        <taxon>Aquimarina</taxon>
    </lineage>
</organism>
<dbReference type="PROSITE" id="PS50213">
    <property type="entry name" value="FAS1"/>
    <property type="match status" value="1"/>
</dbReference>